<gene>
    <name evidence="2" type="primary">8232287</name>
    <name evidence="1" type="ORF">Phum_PHUM033580</name>
</gene>
<evidence type="ECO:0000313" key="1">
    <source>
        <dbReference type="EMBL" id="EEB10314.1"/>
    </source>
</evidence>
<keyword evidence="3" id="KW-1185">Reference proteome</keyword>
<dbReference type="GeneID" id="8232287"/>
<proteinExistence type="predicted"/>
<sequence>MSVGSLCGVMERRPTFFRIPNDKHPSECIHGMTISQLLSWFVDKVVAKLANSLRCCSQVEVLR</sequence>
<dbReference type="EnsemblMetazoa" id="PHUM033580-RA">
    <property type="protein sequence ID" value="PHUM033580-PA"/>
    <property type="gene ID" value="PHUM033580"/>
</dbReference>
<dbReference type="AlphaFoldDB" id="E0VAA8"/>
<reference evidence="2" key="3">
    <citation type="submission" date="2020-05" db="UniProtKB">
        <authorList>
            <consortium name="EnsemblMetazoa"/>
        </authorList>
    </citation>
    <scope>IDENTIFICATION</scope>
    <source>
        <strain evidence="2">USDA</strain>
    </source>
</reference>
<accession>E0VAA8</accession>
<dbReference type="InParanoid" id="E0VAA8"/>
<reference evidence="1" key="1">
    <citation type="submission" date="2007-04" db="EMBL/GenBank/DDBJ databases">
        <title>Annotation of Pediculus humanus corporis strain USDA.</title>
        <authorList>
            <person name="Kirkness E."/>
            <person name="Hannick L."/>
            <person name="Hass B."/>
            <person name="Bruggner R."/>
            <person name="Lawson D."/>
            <person name="Bidwell S."/>
            <person name="Joardar V."/>
            <person name="Caler E."/>
            <person name="Walenz B."/>
            <person name="Inman J."/>
            <person name="Schobel S."/>
            <person name="Galinsky K."/>
            <person name="Amedeo P."/>
            <person name="Strausberg R."/>
        </authorList>
    </citation>
    <scope>NUCLEOTIDE SEQUENCE</scope>
    <source>
        <strain evidence="1">USDA</strain>
    </source>
</reference>
<name>E0VAA8_PEDHC</name>
<dbReference type="EMBL" id="AAZO01000400">
    <property type="status" value="NOT_ANNOTATED_CDS"/>
    <property type="molecule type" value="Genomic_DNA"/>
</dbReference>
<evidence type="ECO:0000313" key="2">
    <source>
        <dbReference type="EnsemblMetazoa" id="PHUM033580-PA"/>
    </source>
</evidence>
<protein>
    <submittedName>
        <fullName evidence="1 2">Uncharacterized protein</fullName>
    </submittedName>
</protein>
<dbReference type="CTD" id="8232287"/>
<dbReference type="Proteomes" id="UP000009046">
    <property type="component" value="Unassembled WGS sequence"/>
</dbReference>
<dbReference type="RefSeq" id="XP_002423052.1">
    <property type="nucleotide sequence ID" value="XM_002423007.1"/>
</dbReference>
<evidence type="ECO:0000313" key="3">
    <source>
        <dbReference type="Proteomes" id="UP000009046"/>
    </source>
</evidence>
<dbReference type="VEuPathDB" id="VectorBase:PHUM033580"/>
<reference evidence="1" key="2">
    <citation type="submission" date="2007-04" db="EMBL/GenBank/DDBJ databases">
        <title>The genome of the human body louse.</title>
        <authorList>
            <consortium name="The Human Body Louse Genome Consortium"/>
            <person name="Kirkness E."/>
            <person name="Walenz B."/>
            <person name="Hass B."/>
            <person name="Bruggner R."/>
            <person name="Strausberg R."/>
        </authorList>
    </citation>
    <scope>NUCLEOTIDE SEQUENCE</scope>
    <source>
        <strain evidence="1">USDA</strain>
    </source>
</reference>
<dbReference type="KEGG" id="phu:Phum_PHUM033580"/>
<dbReference type="EMBL" id="DS235005">
    <property type="protein sequence ID" value="EEB10314.1"/>
    <property type="molecule type" value="Genomic_DNA"/>
</dbReference>
<dbReference type="HOGENOM" id="CLU_2888446_0_0_1"/>
<organism>
    <name type="scientific">Pediculus humanus subsp. corporis</name>
    <name type="common">Body louse</name>
    <dbReference type="NCBI Taxonomy" id="121224"/>
    <lineage>
        <taxon>Eukaryota</taxon>
        <taxon>Metazoa</taxon>
        <taxon>Ecdysozoa</taxon>
        <taxon>Arthropoda</taxon>
        <taxon>Hexapoda</taxon>
        <taxon>Insecta</taxon>
        <taxon>Pterygota</taxon>
        <taxon>Neoptera</taxon>
        <taxon>Paraneoptera</taxon>
        <taxon>Psocodea</taxon>
        <taxon>Troctomorpha</taxon>
        <taxon>Phthiraptera</taxon>
        <taxon>Anoplura</taxon>
        <taxon>Pediculidae</taxon>
        <taxon>Pediculus</taxon>
    </lineage>
</organism>